<evidence type="ECO:0008006" key="4">
    <source>
        <dbReference type="Google" id="ProtNLM"/>
    </source>
</evidence>
<accession>A0ABS6XGI9</accession>
<evidence type="ECO:0000313" key="2">
    <source>
        <dbReference type="EMBL" id="MBW3367016.1"/>
    </source>
</evidence>
<sequence length="396" mass="44748">MKKIIYTIAFLLASGAAAQAQVEVKQTKSELAGFILLENDLLLYTLKEEQGQFIYSEQRDKSETSKKEVVLNAGLINAVVGGNKAAGELYVYQKNGRNQEVISFYRLKEGSFEKTGERLLPKMRNHARNLGMFLSDDKQTLVVAAELGRSQGHEDLYISKWENNRWSKPKNLGKTVNTRQPEFAPYLANDTLYFSRKDEAIAYNYRAPVDVATSKAGTPVKLAPVMNVAGTYNAYYKKVADRQMWISASQEQDYFYTAYLLEPVPSLKEEVLAIAPVEEVVEEVITPAPVLKTKAAAPAMKLFYAFNSVYLNLEEVSALARFLNKQPQGTELVIKGYSDGYGSAEAKDYVSRNRALQVKNHIEKYFAKKHFVVTLENEVRDAKGRDNRKTELYLMH</sequence>
<feature type="chain" id="PRO_5045482487" description="OmpA-like domain-containing protein" evidence="1">
    <location>
        <begin position="21"/>
        <end position="396"/>
    </location>
</feature>
<protein>
    <recommendedName>
        <fullName evidence="4">OmpA-like domain-containing protein</fullName>
    </recommendedName>
</protein>
<dbReference type="RefSeq" id="WP_219337377.1">
    <property type="nucleotide sequence ID" value="NZ_JAHWXQ010000011.1"/>
</dbReference>
<reference evidence="2 3" key="1">
    <citation type="submission" date="2021-07" db="EMBL/GenBank/DDBJ databases">
        <authorList>
            <person name="Kim M.K."/>
        </authorList>
    </citation>
    <scope>NUCLEOTIDE SEQUENCE [LARGE SCALE GENOMIC DNA]</scope>
    <source>
        <strain evidence="2 3">HLY7-15</strain>
    </source>
</reference>
<keyword evidence="1" id="KW-0732">Signal</keyword>
<evidence type="ECO:0000256" key="1">
    <source>
        <dbReference type="SAM" id="SignalP"/>
    </source>
</evidence>
<keyword evidence="3" id="KW-1185">Reference proteome</keyword>
<gene>
    <name evidence="2" type="ORF">KYK27_18325</name>
</gene>
<comment type="caution">
    <text evidence="2">The sequence shown here is derived from an EMBL/GenBank/DDBJ whole genome shotgun (WGS) entry which is preliminary data.</text>
</comment>
<dbReference type="EMBL" id="JAHWXQ010000011">
    <property type="protein sequence ID" value="MBW3367016.1"/>
    <property type="molecule type" value="Genomic_DNA"/>
</dbReference>
<organism evidence="2 3">
    <name type="scientific">Pontibacter populi</name>
    <dbReference type="NCBI Taxonomy" id="890055"/>
    <lineage>
        <taxon>Bacteria</taxon>
        <taxon>Pseudomonadati</taxon>
        <taxon>Bacteroidota</taxon>
        <taxon>Cytophagia</taxon>
        <taxon>Cytophagales</taxon>
        <taxon>Hymenobacteraceae</taxon>
        <taxon>Pontibacter</taxon>
    </lineage>
</organism>
<dbReference type="Proteomes" id="UP000774935">
    <property type="component" value="Unassembled WGS sequence"/>
</dbReference>
<name>A0ABS6XGI9_9BACT</name>
<proteinExistence type="predicted"/>
<feature type="signal peptide" evidence="1">
    <location>
        <begin position="1"/>
        <end position="20"/>
    </location>
</feature>
<evidence type="ECO:0000313" key="3">
    <source>
        <dbReference type="Proteomes" id="UP000774935"/>
    </source>
</evidence>